<proteinExistence type="inferred from homology"/>
<gene>
    <name evidence="5" type="ORF">GCM10009836_11570</name>
</gene>
<dbReference type="Gene3D" id="2.30.110.10">
    <property type="entry name" value="Electron Transport, Fmn-binding Protein, Chain A"/>
    <property type="match status" value="1"/>
</dbReference>
<dbReference type="Pfam" id="PF01613">
    <property type="entry name" value="Flavin_Reduct"/>
    <property type="match status" value="1"/>
</dbReference>
<evidence type="ECO:0000256" key="1">
    <source>
        <dbReference type="ARBA" id="ARBA00008898"/>
    </source>
</evidence>
<evidence type="ECO:0000313" key="6">
    <source>
        <dbReference type="Proteomes" id="UP001500449"/>
    </source>
</evidence>
<comment type="similarity">
    <text evidence="1">Belongs to the non-flavoprotein flavin reductase family.</text>
</comment>
<evidence type="ECO:0000259" key="4">
    <source>
        <dbReference type="SMART" id="SM00903"/>
    </source>
</evidence>
<evidence type="ECO:0000256" key="2">
    <source>
        <dbReference type="ARBA" id="ARBA00023002"/>
    </source>
</evidence>
<dbReference type="InterPro" id="IPR012349">
    <property type="entry name" value="Split_barrel_FMN-bd"/>
</dbReference>
<organism evidence="5 6">
    <name type="scientific">Pseudonocardia ailaonensis</name>
    <dbReference type="NCBI Taxonomy" id="367279"/>
    <lineage>
        <taxon>Bacteria</taxon>
        <taxon>Bacillati</taxon>
        <taxon>Actinomycetota</taxon>
        <taxon>Actinomycetes</taxon>
        <taxon>Pseudonocardiales</taxon>
        <taxon>Pseudonocardiaceae</taxon>
        <taxon>Pseudonocardia</taxon>
    </lineage>
</organism>
<feature type="region of interest" description="Disordered" evidence="3">
    <location>
        <begin position="1"/>
        <end position="21"/>
    </location>
</feature>
<protein>
    <submittedName>
        <fullName evidence="5">Flavin reductase family protein</fullName>
    </submittedName>
</protein>
<evidence type="ECO:0000313" key="5">
    <source>
        <dbReference type="EMBL" id="GAA1834924.1"/>
    </source>
</evidence>
<keyword evidence="2" id="KW-0560">Oxidoreductase</keyword>
<dbReference type="PANTHER" id="PTHR30466:SF11">
    <property type="entry name" value="FLAVIN-DEPENDENT MONOOXYGENASE, REDUCTASE SUBUNIT HSAB"/>
    <property type="match status" value="1"/>
</dbReference>
<comment type="caution">
    <text evidence="5">The sequence shown here is derived from an EMBL/GenBank/DDBJ whole genome shotgun (WGS) entry which is preliminary data.</text>
</comment>
<dbReference type="EMBL" id="BAAAQK010000003">
    <property type="protein sequence ID" value="GAA1834924.1"/>
    <property type="molecule type" value="Genomic_DNA"/>
</dbReference>
<feature type="domain" description="Flavin reductase like" evidence="4">
    <location>
        <begin position="29"/>
        <end position="171"/>
    </location>
</feature>
<dbReference type="InterPro" id="IPR002563">
    <property type="entry name" value="Flavin_Rdtase-like_dom"/>
</dbReference>
<dbReference type="SMART" id="SM00903">
    <property type="entry name" value="Flavin_Reduct"/>
    <property type="match status" value="1"/>
</dbReference>
<dbReference type="SUPFAM" id="SSF50475">
    <property type="entry name" value="FMN-binding split barrel"/>
    <property type="match status" value="1"/>
</dbReference>
<reference evidence="5 6" key="1">
    <citation type="journal article" date="2019" name="Int. J. Syst. Evol. Microbiol.">
        <title>The Global Catalogue of Microorganisms (GCM) 10K type strain sequencing project: providing services to taxonomists for standard genome sequencing and annotation.</title>
        <authorList>
            <consortium name="The Broad Institute Genomics Platform"/>
            <consortium name="The Broad Institute Genome Sequencing Center for Infectious Disease"/>
            <person name="Wu L."/>
            <person name="Ma J."/>
        </authorList>
    </citation>
    <scope>NUCLEOTIDE SEQUENCE [LARGE SCALE GENOMIC DNA]</scope>
    <source>
        <strain evidence="5 6">JCM 16009</strain>
    </source>
</reference>
<dbReference type="PANTHER" id="PTHR30466">
    <property type="entry name" value="FLAVIN REDUCTASE"/>
    <property type="match status" value="1"/>
</dbReference>
<dbReference type="Proteomes" id="UP001500449">
    <property type="component" value="Unassembled WGS sequence"/>
</dbReference>
<evidence type="ECO:0000256" key="3">
    <source>
        <dbReference type="SAM" id="MobiDB-lite"/>
    </source>
</evidence>
<accession>A0ABN2MQ48</accession>
<sequence>MPRLAPMSGSPGSTQTPQPVTPQAMREVLGHFVSGVVVITAQGAEPIGFTCQSFASLSLDPPLITFSPARSSTTWPRIREVGRFCVNVLAEDHQEYSNGFARSGTDKFAGVNWAPAPSGAPVLEGVSAWIDCTLWNEYDGGDHTMVVGQVSDLGADPARLPLLFYRGAYGITAPLPPGVDEETG</sequence>
<dbReference type="InterPro" id="IPR050268">
    <property type="entry name" value="NADH-dep_flavin_reductase"/>
</dbReference>
<name>A0ABN2MQ48_9PSEU</name>
<keyword evidence="6" id="KW-1185">Reference proteome</keyword>